<dbReference type="EMBL" id="EF083794">
    <property type="protein sequence ID" value="ABK23129.1"/>
    <property type="molecule type" value="mRNA"/>
</dbReference>
<evidence type="ECO:0000313" key="1">
    <source>
        <dbReference type="EMBL" id="ABK23129.1"/>
    </source>
</evidence>
<dbReference type="InterPro" id="IPR038450">
    <property type="entry name" value="PSII_Psb27_sf"/>
</dbReference>
<dbReference type="GO" id="GO:0009543">
    <property type="term" value="C:chloroplast thylakoid lumen"/>
    <property type="evidence" value="ECO:0007669"/>
    <property type="project" value="TreeGrafter"/>
</dbReference>
<dbReference type="Pfam" id="PF13326">
    <property type="entry name" value="PSII_Pbs27"/>
    <property type="match status" value="1"/>
</dbReference>
<sequence>MVLPKSTMTSLTFGSCHSLAELEPAISMSQSPPSSERRLHSSWRCPATFSETTAQTRRLFLMGATFMVPLSFQRAHAEEKASSENDEGLLGGLLSLFDPNEKTKSGRILPKIYLKNAREVVKNLRESLKEDSKDTAKFRRSADSAKESIKDFMRNWTGQQSVTSEDSYAALVKVIRVLADFYSKKGPTAALPEDIKSKVMDDLNSAEAAL</sequence>
<dbReference type="InterPro" id="IPR025585">
    <property type="entry name" value="PSII_Psb27"/>
</dbReference>
<dbReference type="FunFam" id="1.20.58.810:FF:000002">
    <property type="entry name" value="Photosystem II D1 processing protein PSB27-H2, chloroplastic"/>
    <property type="match status" value="1"/>
</dbReference>
<dbReference type="PROSITE" id="PS51257">
    <property type="entry name" value="PROKAR_LIPOPROTEIN"/>
    <property type="match status" value="1"/>
</dbReference>
<dbReference type="AlphaFoldDB" id="A9NR68"/>
<accession>A9NR68</accession>
<name>A9NR68_PICSI</name>
<dbReference type="GO" id="GO:0010206">
    <property type="term" value="P:photosystem II repair"/>
    <property type="evidence" value="ECO:0007669"/>
    <property type="project" value="InterPro"/>
</dbReference>
<dbReference type="HAMAP" id="MF_01481">
    <property type="entry name" value="PSII_Psb27"/>
    <property type="match status" value="1"/>
</dbReference>
<evidence type="ECO:0008006" key="2">
    <source>
        <dbReference type="Google" id="ProtNLM"/>
    </source>
</evidence>
<proteinExistence type="evidence at transcript level"/>
<organism evidence="1">
    <name type="scientific">Picea sitchensis</name>
    <name type="common">Sitka spruce</name>
    <name type="synonym">Pinus sitchensis</name>
    <dbReference type="NCBI Taxonomy" id="3332"/>
    <lineage>
        <taxon>Eukaryota</taxon>
        <taxon>Viridiplantae</taxon>
        <taxon>Streptophyta</taxon>
        <taxon>Embryophyta</taxon>
        <taxon>Tracheophyta</taxon>
        <taxon>Spermatophyta</taxon>
        <taxon>Pinopsida</taxon>
        <taxon>Pinidae</taxon>
        <taxon>Conifers I</taxon>
        <taxon>Pinales</taxon>
        <taxon>Pinaceae</taxon>
        <taxon>Picea</taxon>
    </lineage>
</organism>
<dbReference type="GO" id="GO:0010207">
    <property type="term" value="P:photosystem II assembly"/>
    <property type="evidence" value="ECO:0007669"/>
    <property type="project" value="InterPro"/>
</dbReference>
<reference evidence="1" key="1">
    <citation type="journal article" date="2008" name="BMC Genomics">
        <title>A conifer genomics resource of 200,000 spruce (Picea spp.) ESTs and 6,464 high-quality, sequence-finished full-length cDNAs for Sitka spruce (Picea sitchensis).</title>
        <authorList>
            <person name="Ralph S.G."/>
            <person name="Chun H.J."/>
            <person name="Kolosova N."/>
            <person name="Cooper D."/>
            <person name="Oddy C."/>
            <person name="Ritland C.E."/>
            <person name="Kirkpatrick R."/>
            <person name="Moore R."/>
            <person name="Barber S."/>
            <person name="Holt R.A."/>
            <person name="Jones S.J."/>
            <person name="Marra M.A."/>
            <person name="Douglas C.J."/>
            <person name="Ritland K."/>
            <person name="Bohlmann J."/>
        </authorList>
    </citation>
    <scope>NUCLEOTIDE SEQUENCE</scope>
    <source>
        <tissue evidence="1">Bark</tissue>
    </source>
</reference>
<protein>
    <recommendedName>
        <fullName evidence="2">Photosystem II D1 processing protein PSB27-H2, chloroplastic</fullName>
    </recommendedName>
</protein>
<dbReference type="GO" id="GO:0009523">
    <property type="term" value="C:photosystem II"/>
    <property type="evidence" value="ECO:0007669"/>
    <property type="project" value="InterPro"/>
</dbReference>
<dbReference type="Gene3D" id="1.20.58.810">
    <property type="entry name" value="Photosystem II Pbs27"/>
    <property type="match status" value="1"/>
</dbReference>
<dbReference type="PANTHER" id="PTHR34041:SF3">
    <property type="entry name" value="PHOTOSYSTEM II D1 PRECURSOR PROCESSING PROTEIN PSB27-H2, CHLOROPLASTIC"/>
    <property type="match status" value="1"/>
</dbReference>
<dbReference type="PANTHER" id="PTHR34041">
    <property type="entry name" value="PHOTOSYSTEM II REPAIR PROTEIN PSB27-H1, CHLOROPLASTIC"/>
    <property type="match status" value="1"/>
</dbReference>